<dbReference type="AlphaFoldDB" id="U3AQ24"/>
<feature type="region of interest" description="Disordered" evidence="1">
    <location>
        <begin position="47"/>
        <end position="95"/>
    </location>
</feature>
<dbReference type="Proteomes" id="UP000016566">
    <property type="component" value="Unassembled WGS sequence"/>
</dbReference>
<dbReference type="STRING" id="1337093.MBELCI_2875"/>
<name>U3AQ24_9RHOB</name>
<accession>U3AQ24</accession>
<protein>
    <submittedName>
        <fullName evidence="3">Uncharacterized protein</fullName>
    </submittedName>
</protein>
<feature type="compositionally biased region" description="Low complexity" evidence="1">
    <location>
        <begin position="47"/>
        <end position="56"/>
    </location>
</feature>
<dbReference type="RefSeq" id="WP_021694924.1">
    <property type="nucleotide sequence ID" value="NZ_BATB01000048.1"/>
</dbReference>
<dbReference type="eggNOG" id="ENOG50300TC">
    <property type="taxonomic scope" value="Bacteria"/>
</dbReference>
<gene>
    <name evidence="3" type="ORF">MBELCI_2875</name>
</gene>
<evidence type="ECO:0000313" key="3">
    <source>
        <dbReference type="EMBL" id="GAD56823.1"/>
    </source>
</evidence>
<keyword evidence="4" id="KW-1185">Reference proteome</keyword>
<evidence type="ECO:0000256" key="1">
    <source>
        <dbReference type="SAM" id="MobiDB-lite"/>
    </source>
</evidence>
<feature type="signal peptide" evidence="2">
    <location>
        <begin position="1"/>
        <end position="22"/>
    </location>
</feature>
<dbReference type="EMBL" id="BATB01000048">
    <property type="protein sequence ID" value="GAD56823.1"/>
    <property type="molecule type" value="Genomic_DNA"/>
</dbReference>
<keyword evidence="2" id="KW-0732">Signal</keyword>
<evidence type="ECO:0000313" key="4">
    <source>
        <dbReference type="Proteomes" id="UP000016566"/>
    </source>
</evidence>
<reference evidence="3" key="1">
    <citation type="journal article" date="2013" name="Genome Announc.">
        <title>Draft Genome Sequence of Loktanella cinnabarina LL-001T, Isolated from Deep-Sea Floor Sediment.</title>
        <authorList>
            <person name="Nishi S."/>
            <person name="Tsubouchi T."/>
            <person name="Takaki Y."/>
            <person name="Koyanagi R."/>
            <person name="Satoh N."/>
            <person name="Maruyama T."/>
            <person name="Hatada Y."/>
        </authorList>
    </citation>
    <scope>NUCLEOTIDE SEQUENCE [LARGE SCALE GENOMIC DNA]</scope>
    <source>
        <strain evidence="3">LL-001</strain>
    </source>
</reference>
<feature type="compositionally biased region" description="Acidic residues" evidence="1">
    <location>
        <begin position="75"/>
        <end position="88"/>
    </location>
</feature>
<evidence type="ECO:0000256" key="2">
    <source>
        <dbReference type="SAM" id="SignalP"/>
    </source>
</evidence>
<sequence>MNRTKITVAALAASLLAGPALAHDCTGRIDEFERLLDTAAEQAISASSGGQAVAGAREAQAIEDTERSDVVPVQETEEEVEAVEDADEAGNGGEKVIEARAALQQARELAEEGDDAACAEAVDEVILTLLEN</sequence>
<organism evidence="3 4">
    <name type="scientific">Limimaricola cinnabarinus LL-001</name>
    <dbReference type="NCBI Taxonomy" id="1337093"/>
    <lineage>
        <taxon>Bacteria</taxon>
        <taxon>Pseudomonadati</taxon>
        <taxon>Pseudomonadota</taxon>
        <taxon>Alphaproteobacteria</taxon>
        <taxon>Rhodobacterales</taxon>
        <taxon>Paracoccaceae</taxon>
        <taxon>Limimaricola</taxon>
    </lineage>
</organism>
<proteinExistence type="predicted"/>
<feature type="chain" id="PRO_5004639724" evidence="2">
    <location>
        <begin position="23"/>
        <end position="132"/>
    </location>
</feature>
<comment type="caution">
    <text evidence="3">The sequence shown here is derived from an EMBL/GenBank/DDBJ whole genome shotgun (WGS) entry which is preliminary data.</text>
</comment>